<dbReference type="STRING" id="617002.SAMN05660653_01115"/>
<evidence type="ECO:0000313" key="2">
    <source>
        <dbReference type="Proteomes" id="UP000198771"/>
    </source>
</evidence>
<gene>
    <name evidence="1" type="ORF">SAMN05660653_01115</name>
</gene>
<keyword evidence="2" id="KW-1185">Reference proteome</keyword>
<name>A0A1G6BQD6_9BACT</name>
<protein>
    <submittedName>
        <fullName evidence="1">Uncharacterized protein</fullName>
    </submittedName>
</protein>
<reference evidence="1 2" key="1">
    <citation type="submission" date="2016-10" db="EMBL/GenBank/DDBJ databases">
        <authorList>
            <person name="de Groot N.N."/>
        </authorList>
    </citation>
    <scope>NUCLEOTIDE SEQUENCE [LARGE SCALE GENOMIC DNA]</scope>
    <source>
        <strain evidence="1 2">ASO4-2</strain>
    </source>
</reference>
<evidence type="ECO:0000313" key="1">
    <source>
        <dbReference type="EMBL" id="SDB22836.1"/>
    </source>
</evidence>
<proteinExistence type="predicted"/>
<dbReference type="AlphaFoldDB" id="A0A1G6BQD6"/>
<accession>A0A1G6BQD6</accession>
<dbReference type="Proteomes" id="UP000198771">
    <property type="component" value="Unassembled WGS sequence"/>
</dbReference>
<dbReference type="EMBL" id="FMXO01000005">
    <property type="protein sequence ID" value="SDB22836.1"/>
    <property type="molecule type" value="Genomic_DNA"/>
</dbReference>
<sequence>MSMAEVQRANDSRKVLQLSELKTESAALENQFNSFWRSL</sequence>
<organism evidence="1 2">
    <name type="scientific">Desulfonatronum thiosulfatophilum</name>
    <dbReference type="NCBI Taxonomy" id="617002"/>
    <lineage>
        <taxon>Bacteria</taxon>
        <taxon>Pseudomonadati</taxon>
        <taxon>Thermodesulfobacteriota</taxon>
        <taxon>Desulfovibrionia</taxon>
        <taxon>Desulfovibrionales</taxon>
        <taxon>Desulfonatronaceae</taxon>
        <taxon>Desulfonatronum</taxon>
    </lineage>
</organism>